<dbReference type="GO" id="GO:0006436">
    <property type="term" value="P:tryptophanyl-tRNA aminoacylation"/>
    <property type="evidence" value="ECO:0007669"/>
    <property type="project" value="InterPro"/>
</dbReference>
<comment type="subcellular location">
    <subcellularLocation>
        <location evidence="1">Cytoplasm</location>
    </subcellularLocation>
</comment>
<evidence type="ECO:0000256" key="11">
    <source>
        <dbReference type="ARBA" id="ARBA00030268"/>
    </source>
</evidence>
<dbReference type="Gene3D" id="3.40.50.620">
    <property type="entry name" value="HUPs"/>
    <property type="match status" value="1"/>
</dbReference>
<evidence type="ECO:0000313" key="15">
    <source>
        <dbReference type="EMBL" id="TBU52240.1"/>
    </source>
</evidence>
<dbReference type="Proteomes" id="UP000292082">
    <property type="component" value="Unassembled WGS sequence"/>
</dbReference>
<dbReference type="GO" id="GO:0005524">
    <property type="term" value="F:ATP binding"/>
    <property type="evidence" value="ECO:0007669"/>
    <property type="project" value="UniProtKB-KW"/>
</dbReference>
<keyword evidence="5" id="KW-0963">Cytoplasm</keyword>
<evidence type="ECO:0000256" key="10">
    <source>
        <dbReference type="ARBA" id="ARBA00023146"/>
    </source>
</evidence>
<dbReference type="GO" id="GO:0005737">
    <property type="term" value="C:cytoplasm"/>
    <property type="evidence" value="ECO:0007669"/>
    <property type="project" value="UniProtKB-SubCell"/>
</dbReference>
<dbReference type="InterPro" id="IPR014729">
    <property type="entry name" value="Rossmann-like_a/b/a_fold"/>
</dbReference>
<dbReference type="PANTHER" id="PTHR10055:SF1">
    <property type="entry name" value="TRYPTOPHAN--TRNA LIGASE, CYTOPLASMIC"/>
    <property type="match status" value="1"/>
</dbReference>
<dbReference type="InterPro" id="IPR002305">
    <property type="entry name" value="aa-tRNA-synth_Ic"/>
</dbReference>
<keyword evidence="16" id="KW-1185">Reference proteome</keyword>
<dbReference type="FunFam" id="3.40.50.620:FF:000033">
    <property type="entry name" value="tryptophan--tRNA ligase, cytoplasmic"/>
    <property type="match status" value="1"/>
</dbReference>
<evidence type="ECO:0000256" key="1">
    <source>
        <dbReference type="ARBA" id="ARBA00004496"/>
    </source>
</evidence>
<dbReference type="Proteomes" id="UP000292957">
    <property type="component" value="Unassembled WGS sequence"/>
</dbReference>
<dbReference type="EMBL" id="ML143451">
    <property type="protein sequence ID" value="TBU26046.1"/>
    <property type="molecule type" value="Genomic_DNA"/>
</dbReference>
<sequence length="445" mass="49795">MSADPATESSTVPPHPEQAADSGPPAVKPALTAEAQAQVVTPWDVQGGVTEDGKQQAIDYEKLLVQFGTKKIEPELLERFEKVTGHKPHVFLRRGMFFSHRDLNTILDRYEQGKPFFLYTGRGPSSDSMHLGHMIPFVFTKWLQDVFDVPLVVQLTDDEKFLFKHELKVEQTYEFAKRNARDIIAVGFKLEKTFIFSDYDFVGGPFYRNVSKISRQITINQAKATFGFNDSDNIGKIHFASIQAAPSFSNSFPQIFGSASNIPCLIPCAIDQDPYFRLTRDVAVKLKYPKPALIHAKFFPALQGPQTKMSASDVNSSIYMNDTPNQIKSKINKHGFSGGQETVEEHRRLGGNPDVDVAYQYLGFFLDDDEEWKQMGEEYRAGRLLTGELKAKCIKILQDFVKGFQDRRAAVTEDDIKAFMDGSRKIEPTFGKSKAAAEAAAAPAA</sequence>
<proteinExistence type="inferred from homology"/>
<evidence type="ECO:0000313" key="14">
    <source>
        <dbReference type="EMBL" id="TBU26046.1"/>
    </source>
</evidence>
<dbReference type="AlphaFoldDB" id="A0A4Q9MJD4"/>
<evidence type="ECO:0000256" key="13">
    <source>
        <dbReference type="SAM" id="MobiDB-lite"/>
    </source>
</evidence>
<organism evidence="14">
    <name type="scientific">Dichomitus squalens</name>
    <dbReference type="NCBI Taxonomy" id="114155"/>
    <lineage>
        <taxon>Eukaryota</taxon>
        <taxon>Fungi</taxon>
        <taxon>Dikarya</taxon>
        <taxon>Basidiomycota</taxon>
        <taxon>Agaricomycotina</taxon>
        <taxon>Agaricomycetes</taxon>
        <taxon>Polyporales</taxon>
        <taxon>Polyporaceae</taxon>
        <taxon>Dichomitus</taxon>
    </lineage>
</organism>
<dbReference type="GO" id="GO:0004830">
    <property type="term" value="F:tryptophan-tRNA ligase activity"/>
    <property type="evidence" value="ECO:0007669"/>
    <property type="project" value="UniProtKB-EC"/>
</dbReference>
<dbReference type="Gene3D" id="1.10.240.10">
    <property type="entry name" value="Tyrosyl-Transfer RNA Synthetase"/>
    <property type="match status" value="1"/>
</dbReference>
<evidence type="ECO:0000256" key="2">
    <source>
        <dbReference type="ARBA" id="ARBA00005594"/>
    </source>
</evidence>
<evidence type="ECO:0000256" key="3">
    <source>
        <dbReference type="ARBA" id="ARBA00013161"/>
    </source>
</evidence>
<gene>
    <name evidence="15" type="ORF">BD310DRAFT_940713</name>
    <name evidence="14" type="ORF">BD311DRAFT_699131</name>
</gene>
<reference evidence="14 16" key="1">
    <citation type="submission" date="2019-01" db="EMBL/GenBank/DDBJ databases">
        <title>Draft genome sequences of three monokaryotic isolates of the white-rot basidiomycete fungus Dichomitus squalens.</title>
        <authorList>
            <consortium name="DOE Joint Genome Institute"/>
            <person name="Lopez S.C."/>
            <person name="Andreopoulos B."/>
            <person name="Pangilinan J."/>
            <person name="Lipzen A."/>
            <person name="Riley R."/>
            <person name="Ahrendt S."/>
            <person name="Ng V."/>
            <person name="Barry K."/>
            <person name="Daum C."/>
            <person name="Grigoriev I.V."/>
            <person name="Hilden K.S."/>
            <person name="Makela M.R."/>
            <person name="de Vries R.P."/>
        </authorList>
    </citation>
    <scope>NUCLEOTIDE SEQUENCE [LARGE SCALE GENOMIC DNA]</scope>
    <source>
        <strain evidence="15 16">CBS 464.89</strain>
        <strain evidence="14">OM18370.1</strain>
    </source>
</reference>
<dbReference type="InterPro" id="IPR002306">
    <property type="entry name" value="Trp-tRNA-ligase"/>
</dbReference>
<keyword evidence="9 12" id="KW-0648">Protein biosynthesis</keyword>
<feature type="region of interest" description="Disordered" evidence="13">
    <location>
        <begin position="1"/>
        <end position="30"/>
    </location>
</feature>
<accession>A0A4Q9MJD4</accession>
<dbReference type="NCBIfam" id="TIGR00233">
    <property type="entry name" value="trpS"/>
    <property type="match status" value="1"/>
</dbReference>
<keyword evidence="10 12" id="KW-0030">Aminoacyl-tRNA synthetase</keyword>
<dbReference type="SUPFAM" id="SSF52374">
    <property type="entry name" value="Nucleotidylyl transferase"/>
    <property type="match status" value="1"/>
</dbReference>
<evidence type="ECO:0000256" key="7">
    <source>
        <dbReference type="ARBA" id="ARBA00022741"/>
    </source>
</evidence>
<dbReference type="Pfam" id="PF00579">
    <property type="entry name" value="tRNA-synt_1b"/>
    <property type="match status" value="1"/>
</dbReference>
<evidence type="ECO:0000256" key="4">
    <source>
        <dbReference type="ARBA" id="ARBA00013782"/>
    </source>
</evidence>
<dbReference type="PROSITE" id="PS00178">
    <property type="entry name" value="AA_TRNA_LIGASE_I"/>
    <property type="match status" value="1"/>
</dbReference>
<keyword evidence="8 12" id="KW-0067">ATP-binding</keyword>
<keyword evidence="7 12" id="KW-0547">Nucleotide-binding</keyword>
<evidence type="ECO:0000256" key="5">
    <source>
        <dbReference type="ARBA" id="ARBA00022490"/>
    </source>
</evidence>
<comment type="similarity">
    <text evidence="2 12">Belongs to the class-I aminoacyl-tRNA synthetase family.</text>
</comment>
<dbReference type="OrthoDB" id="10261385at2759"/>
<evidence type="ECO:0000256" key="9">
    <source>
        <dbReference type="ARBA" id="ARBA00022917"/>
    </source>
</evidence>
<dbReference type="EC" id="6.1.1.2" evidence="3"/>
<dbReference type="EMBL" id="ML145260">
    <property type="protein sequence ID" value="TBU52240.1"/>
    <property type="molecule type" value="Genomic_DNA"/>
</dbReference>
<dbReference type="FunFam" id="1.10.240.10:FF:000003">
    <property type="entry name" value="Tryptophan--tRNA ligase, cytoplasmic"/>
    <property type="match status" value="1"/>
</dbReference>
<dbReference type="OMA" id="SIYHRFM"/>
<keyword evidence="6 12" id="KW-0436">Ligase</keyword>
<evidence type="ECO:0000256" key="6">
    <source>
        <dbReference type="ARBA" id="ARBA00022598"/>
    </source>
</evidence>
<dbReference type="InterPro" id="IPR001412">
    <property type="entry name" value="aa-tRNA-synth_I_CS"/>
</dbReference>
<name>A0A4Q9MJD4_9APHY</name>
<dbReference type="CDD" id="cd00806">
    <property type="entry name" value="TrpRS_core"/>
    <property type="match status" value="1"/>
</dbReference>
<evidence type="ECO:0000313" key="16">
    <source>
        <dbReference type="Proteomes" id="UP000292082"/>
    </source>
</evidence>
<evidence type="ECO:0000256" key="12">
    <source>
        <dbReference type="RuleBase" id="RU363036"/>
    </source>
</evidence>
<dbReference type="STRING" id="114155.A0A4Q9MJD4"/>
<dbReference type="PRINTS" id="PR01039">
    <property type="entry name" value="TRNASYNTHTRP"/>
</dbReference>
<evidence type="ECO:0000256" key="8">
    <source>
        <dbReference type="ARBA" id="ARBA00022840"/>
    </source>
</evidence>
<protein>
    <recommendedName>
        <fullName evidence="4">Tryptophan--tRNA ligase, cytoplasmic</fullName>
        <ecNumber evidence="3">6.1.1.2</ecNumber>
    </recommendedName>
    <alternativeName>
        <fullName evidence="11">Tryptophanyl-tRNA synthetase</fullName>
    </alternativeName>
</protein>
<dbReference type="PANTHER" id="PTHR10055">
    <property type="entry name" value="TRYPTOPHANYL-TRNA SYNTHETASE"/>
    <property type="match status" value="1"/>
</dbReference>